<feature type="compositionally biased region" description="Pro residues" evidence="1">
    <location>
        <begin position="459"/>
        <end position="468"/>
    </location>
</feature>
<feature type="compositionally biased region" description="Polar residues" evidence="1">
    <location>
        <begin position="160"/>
        <end position="182"/>
    </location>
</feature>
<feature type="compositionally biased region" description="Acidic residues" evidence="1">
    <location>
        <begin position="543"/>
        <end position="557"/>
    </location>
</feature>
<protein>
    <submittedName>
        <fullName evidence="2">Uncharacterized protein</fullName>
    </submittedName>
</protein>
<evidence type="ECO:0000256" key="1">
    <source>
        <dbReference type="SAM" id="MobiDB-lite"/>
    </source>
</evidence>
<gene>
    <name evidence="2" type="ORF">CAUJ_LOCUS13157</name>
</gene>
<feature type="region of interest" description="Disordered" evidence="1">
    <location>
        <begin position="369"/>
        <end position="635"/>
    </location>
</feature>
<comment type="caution">
    <text evidence="2">The sequence shown here is derived from an EMBL/GenBank/DDBJ whole genome shotgun (WGS) entry which is preliminary data.</text>
</comment>
<evidence type="ECO:0000313" key="3">
    <source>
        <dbReference type="Proteomes" id="UP000835052"/>
    </source>
</evidence>
<feature type="compositionally biased region" description="Acidic residues" evidence="1">
    <location>
        <begin position="680"/>
        <end position="689"/>
    </location>
</feature>
<evidence type="ECO:0000313" key="2">
    <source>
        <dbReference type="EMBL" id="CAD6197248.1"/>
    </source>
</evidence>
<feature type="compositionally biased region" description="Basic and acidic residues" evidence="1">
    <location>
        <begin position="247"/>
        <end position="267"/>
    </location>
</feature>
<feature type="compositionally biased region" description="Acidic residues" evidence="1">
    <location>
        <begin position="581"/>
        <end position="594"/>
    </location>
</feature>
<feature type="compositionally biased region" description="Basic residues" evidence="1">
    <location>
        <begin position="41"/>
        <end position="74"/>
    </location>
</feature>
<organism evidence="2 3">
    <name type="scientific">Caenorhabditis auriculariae</name>
    <dbReference type="NCBI Taxonomy" id="2777116"/>
    <lineage>
        <taxon>Eukaryota</taxon>
        <taxon>Metazoa</taxon>
        <taxon>Ecdysozoa</taxon>
        <taxon>Nematoda</taxon>
        <taxon>Chromadorea</taxon>
        <taxon>Rhabditida</taxon>
        <taxon>Rhabditina</taxon>
        <taxon>Rhabditomorpha</taxon>
        <taxon>Rhabditoidea</taxon>
        <taxon>Rhabditidae</taxon>
        <taxon>Peloderinae</taxon>
        <taxon>Caenorhabditis</taxon>
    </lineage>
</organism>
<feature type="compositionally biased region" description="Acidic residues" evidence="1">
    <location>
        <begin position="697"/>
        <end position="717"/>
    </location>
</feature>
<feature type="compositionally biased region" description="Pro residues" evidence="1">
    <location>
        <begin position="127"/>
        <end position="137"/>
    </location>
</feature>
<dbReference type="EMBL" id="CAJGYM010000089">
    <property type="protein sequence ID" value="CAD6197248.1"/>
    <property type="molecule type" value="Genomic_DNA"/>
</dbReference>
<feature type="region of interest" description="Disordered" evidence="1">
    <location>
        <begin position="1"/>
        <end position="333"/>
    </location>
</feature>
<dbReference type="AlphaFoldDB" id="A0A8S1HRX6"/>
<accession>A0A8S1HRX6</accession>
<feature type="compositionally biased region" description="Basic and acidic residues" evidence="1">
    <location>
        <begin position="515"/>
        <end position="528"/>
    </location>
</feature>
<sequence length="798" mass="90041">MEVPPDEEEPMEDEPQEPVLRRRKKNGRPDFRPPKMGLPTRKGRRWRIRNRSIQRRNEKRAKAKKWKIRRRRRVDPRGIDTNRPPNGQRLSRFRFPTFFDNDSGSNSSASATPTIKKKAVSTLAKPPSKPKLPPPPQMITTKHKWSAMMAEYKREKQMTEEATTSSPKTRISEPSTSSATQPPSLPTLPRRPQMSGKTVLDEIIGDKPVVLTKPDWRKTTKPAPKKEQNADVLGQIFTAQEQSLKQRRLDEERRNPPRTEPDLKPLRSADTTPRPQNPEKVYSETSLLPPPPPPPRIKGNASPPPPPPPKDLQMAPAPPVGVKRRSRFDQPPPEVVAQQTYMMHMAHMGMGPPPFPMMPPPPWMMGMPPPVGAPPFVAPPAALPAPRPVAALPPPPPTPNSKPNSASNSSSNTPIMKPSPVIAQSPVTSRSPPPPPPPPKRSNISGTPTAVFEAKAEKSPPPPPPPRPPKVEKEEEPVVLPPPPPFPKPRAEEPPAAVLRDWLPLEARSASNRAPTEEETREKDKFKSFLENLHNSVFHEDPASNEEEEAEDKEDEINGQVESERLEGGREPLPTTSEQPTDAEDVKDEDEEEEFVIRDTTVDVENGTQEETRQVVTEVAPSCEEKSTAVVPTSAAEEPIVEYDPLENTSCCETDFYVYEPSFRKGEGEEIVMDVEHEEDVYNEEEQEYEEGHEVQKEEEEEEPAEEPMEEEPEIDLTDANARRDLLMRAMPLLQSFNVVEKEKEVPEEEAPQDLYCQLSQNNEEFERTKEDTEVYYHGEPVPDDDDMNLFEVRKWVS</sequence>
<feature type="compositionally biased region" description="Pro residues" evidence="1">
    <location>
        <begin position="431"/>
        <end position="440"/>
    </location>
</feature>
<feature type="compositionally biased region" description="Pro residues" evidence="1">
    <location>
        <begin position="288"/>
        <end position="310"/>
    </location>
</feature>
<feature type="compositionally biased region" description="Pro residues" evidence="1">
    <location>
        <begin position="369"/>
        <end position="400"/>
    </location>
</feature>
<feature type="region of interest" description="Disordered" evidence="1">
    <location>
        <begin position="680"/>
        <end position="718"/>
    </location>
</feature>
<reference evidence="2" key="1">
    <citation type="submission" date="2020-10" db="EMBL/GenBank/DDBJ databases">
        <authorList>
            <person name="Kikuchi T."/>
        </authorList>
    </citation>
    <scope>NUCLEOTIDE SEQUENCE</scope>
    <source>
        <strain evidence="2">NKZ352</strain>
    </source>
</reference>
<feature type="compositionally biased region" description="Basic and acidic residues" evidence="1">
    <location>
        <begin position="214"/>
        <end position="229"/>
    </location>
</feature>
<proteinExistence type="predicted"/>
<feature type="compositionally biased region" description="Pro residues" evidence="1">
    <location>
        <begin position="479"/>
        <end position="488"/>
    </location>
</feature>
<dbReference type="Proteomes" id="UP000835052">
    <property type="component" value="Unassembled WGS sequence"/>
</dbReference>
<feature type="compositionally biased region" description="Low complexity" evidence="1">
    <location>
        <begin position="401"/>
        <end position="412"/>
    </location>
</feature>
<keyword evidence="3" id="KW-1185">Reference proteome</keyword>
<name>A0A8S1HRX6_9PELO</name>
<feature type="compositionally biased region" description="Low complexity" evidence="1">
    <location>
        <begin position="97"/>
        <end position="112"/>
    </location>
</feature>
<feature type="compositionally biased region" description="Acidic residues" evidence="1">
    <location>
        <begin position="1"/>
        <end position="16"/>
    </location>
</feature>